<sequence length="146" mass="17135">MIKAGIRVIIELRKEVKDRDTAQVILQMISADIMIHDGIKVFGVLTDLNSTWNIYYYWIEDKQILTITLSNRKKALEIISKMSTDNNGNSVDVKVSEPMKDVYDQMDEDEIHRHKLYSIFKLLKYNPLFSNMYAKPQYPPQQKDYA</sequence>
<protein>
    <submittedName>
        <fullName evidence="1">5588_t:CDS:1</fullName>
    </submittedName>
</protein>
<name>A0A9N9F281_9GLOM</name>
<proteinExistence type="predicted"/>
<gene>
    <name evidence="1" type="ORF">POCULU_LOCUS2763</name>
</gene>
<comment type="caution">
    <text evidence="1">The sequence shown here is derived from an EMBL/GenBank/DDBJ whole genome shotgun (WGS) entry which is preliminary data.</text>
</comment>
<dbReference type="Proteomes" id="UP000789572">
    <property type="component" value="Unassembled WGS sequence"/>
</dbReference>
<dbReference type="OrthoDB" id="2431762at2759"/>
<keyword evidence="2" id="KW-1185">Reference proteome</keyword>
<dbReference type="AlphaFoldDB" id="A0A9N9F281"/>
<evidence type="ECO:0000313" key="1">
    <source>
        <dbReference type="EMBL" id="CAG8504823.1"/>
    </source>
</evidence>
<evidence type="ECO:0000313" key="2">
    <source>
        <dbReference type="Proteomes" id="UP000789572"/>
    </source>
</evidence>
<organism evidence="1 2">
    <name type="scientific">Paraglomus occultum</name>
    <dbReference type="NCBI Taxonomy" id="144539"/>
    <lineage>
        <taxon>Eukaryota</taxon>
        <taxon>Fungi</taxon>
        <taxon>Fungi incertae sedis</taxon>
        <taxon>Mucoromycota</taxon>
        <taxon>Glomeromycotina</taxon>
        <taxon>Glomeromycetes</taxon>
        <taxon>Paraglomerales</taxon>
        <taxon>Paraglomeraceae</taxon>
        <taxon>Paraglomus</taxon>
    </lineage>
</organism>
<reference evidence="1" key="1">
    <citation type="submission" date="2021-06" db="EMBL/GenBank/DDBJ databases">
        <authorList>
            <person name="Kallberg Y."/>
            <person name="Tangrot J."/>
            <person name="Rosling A."/>
        </authorList>
    </citation>
    <scope>NUCLEOTIDE SEQUENCE</scope>
    <source>
        <strain evidence="1">IA702</strain>
    </source>
</reference>
<accession>A0A9N9F281</accession>
<dbReference type="EMBL" id="CAJVPJ010000273">
    <property type="protein sequence ID" value="CAG8504823.1"/>
    <property type="molecule type" value="Genomic_DNA"/>
</dbReference>